<dbReference type="Proteomes" id="UP001186452">
    <property type="component" value="Unassembled WGS sequence"/>
</dbReference>
<dbReference type="EMBL" id="JAWJZI010000001">
    <property type="protein sequence ID" value="MDV5167511.1"/>
    <property type="molecule type" value="Genomic_DNA"/>
</dbReference>
<accession>A0ABU3ZBN4</accession>
<dbReference type="RefSeq" id="WP_317520066.1">
    <property type="nucleotide sequence ID" value="NZ_JAWJZI010000001.1"/>
</dbReference>
<sequence>MYFRLIRPSAPDFLAHLDQIKPAFAGSDTPKAEFDEVKSMVRAKEVSFYLLTGKGVKLWFISRVQDGRYHIIAMTGRGLGEAASHIIERVAACGYAAITYHTYRKGMRRILDKFGFKQVEQVREFNGTQETVHQLDIEGA</sequence>
<name>A0ABU3ZBN4_9GAMM</name>
<evidence type="ECO:0008006" key="3">
    <source>
        <dbReference type="Google" id="ProtNLM"/>
    </source>
</evidence>
<proteinExistence type="predicted"/>
<evidence type="ECO:0000313" key="2">
    <source>
        <dbReference type="Proteomes" id="UP001186452"/>
    </source>
</evidence>
<evidence type="ECO:0000313" key="1">
    <source>
        <dbReference type="EMBL" id="MDV5167511.1"/>
    </source>
</evidence>
<keyword evidence="2" id="KW-1185">Reference proteome</keyword>
<protein>
    <recommendedName>
        <fullName evidence="3">N-acetyltransferase domain-containing protein</fullName>
    </recommendedName>
</protein>
<organism evidence="1 2">
    <name type="scientific">Photobacterium rosenbergii</name>
    <dbReference type="NCBI Taxonomy" id="294936"/>
    <lineage>
        <taxon>Bacteria</taxon>
        <taxon>Pseudomonadati</taxon>
        <taxon>Pseudomonadota</taxon>
        <taxon>Gammaproteobacteria</taxon>
        <taxon>Vibrionales</taxon>
        <taxon>Vibrionaceae</taxon>
        <taxon>Photobacterium</taxon>
    </lineage>
</organism>
<reference evidence="1 2" key="1">
    <citation type="submission" date="2023-10" db="EMBL/GenBank/DDBJ databases">
        <title>Marine bacteria isolated from horseshoe crab.</title>
        <authorList>
            <person name="Cheng T.H."/>
        </authorList>
    </citation>
    <scope>NUCLEOTIDE SEQUENCE [LARGE SCALE GENOMIC DNA]</scope>
    <source>
        <strain evidence="1 2">HSC6</strain>
    </source>
</reference>
<gene>
    <name evidence="1" type="ORF">R2X38_00700</name>
</gene>
<comment type="caution">
    <text evidence="1">The sequence shown here is derived from an EMBL/GenBank/DDBJ whole genome shotgun (WGS) entry which is preliminary data.</text>
</comment>